<sequence>MVEGSHRALVTKSEENEIPKEASHRQLRRPFSVPSPQFQSPHVTVAHSGQLPPTTQAPSSSDGFQIQRRPTKVLPGVIKSSSGLSDRLNYGSILDAQIWRNLSSSPRHQTV</sequence>
<proteinExistence type="predicted"/>
<evidence type="ECO:0000313" key="1">
    <source>
        <dbReference type="EMBL" id="KAI4387039.1"/>
    </source>
</evidence>
<keyword evidence="2" id="KW-1185">Reference proteome</keyword>
<name>A0ACB9S7L9_9MYRT</name>
<organism evidence="1 2">
    <name type="scientific">Melastoma candidum</name>
    <dbReference type="NCBI Taxonomy" id="119954"/>
    <lineage>
        <taxon>Eukaryota</taxon>
        <taxon>Viridiplantae</taxon>
        <taxon>Streptophyta</taxon>
        <taxon>Embryophyta</taxon>
        <taxon>Tracheophyta</taxon>
        <taxon>Spermatophyta</taxon>
        <taxon>Magnoliopsida</taxon>
        <taxon>eudicotyledons</taxon>
        <taxon>Gunneridae</taxon>
        <taxon>Pentapetalae</taxon>
        <taxon>rosids</taxon>
        <taxon>malvids</taxon>
        <taxon>Myrtales</taxon>
        <taxon>Melastomataceae</taxon>
        <taxon>Melastomatoideae</taxon>
        <taxon>Melastomateae</taxon>
        <taxon>Melastoma</taxon>
    </lineage>
</organism>
<accession>A0ACB9S7L9</accession>
<gene>
    <name evidence="1" type="ORF">MLD38_004903</name>
</gene>
<protein>
    <submittedName>
        <fullName evidence="1">Uncharacterized protein</fullName>
    </submittedName>
</protein>
<dbReference type="Proteomes" id="UP001057402">
    <property type="component" value="Chromosome 2"/>
</dbReference>
<evidence type="ECO:0000313" key="2">
    <source>
        <dbReference type="Proteomes" id="UP001057402"/>
    </source>
</evidence>
<reference evidence="2" key="1">
    <citation type="journal article" date="2023" name="Front. Plant Sci.">
        <title>Chromosomal-level genome assembly of Melastoma candidum provides insights into trichome evolution.</title>
        <authorList>
            <person name="Zhong Y."/>
            <person name="Wu W."/>
            <person name="Sun C."/>
            <person name="Zou P."/>
            <person name="Liu Y."/>
            <person name="Dai S."/>
            <person name="Zhou R."/>
        </authorList>
    </citation>
    <scope>NUCLEOTIDE SEQUENCE [LARGE SCALE GENOMIC DNA]</scope>
</reference>
<comment type="caution">
    <text evidence="1">The sequence shown here is derived from an EMBL/GenBank/DDBJ whole genome shotgun (WGS) entry which is preliminary data.</text>
</comment>
<dbReference type="EMBL" id="CM042881">
    <property type="protein sequence ID" value="KAI4387039.1"/>
    <property type="molecule type" value="Genomic_DNA"/>
</dbReference>